<dbReference type="Proteomes" id="UP001274830">
    <property type="component" value="Unassembled WGS sequence"/>
</dbReference>
<reference evidence="2" key="1">
    <citation type="submission" date="2023-07" db="EMBL/GenBank/DDBJ databases">
        <title>Black Yeasts Isolated from many extreme environments.</title>
        <authorList>
            <person name="Coleine C."/>
            <person name="Stajich J.E."/>
            <person name="Selbmann L."/>
        </authorList>
    </citation>
    <scope>NUCLEOTIDE SEQUENCE</scope>
    <source>
        <strain evidence="2">CCFEE 5485</strain>
    </source>
</reference>
<evidence type="ECO:0000313" key="3">
    <source>
        <dbReference type="Proteomes" id="UP001274830"/>
    </source>
</evidence>
<evidence type="ECO:0000256" key="1">
    <source>
        <dbReference type="SAM" id="SignalP"/>
    </source>
</evidence>
<feature type="chain" id="PRO_5042265568" evidence="1">
    <location>
        <begin position="21"/>
        <end position="277"/>
    </location>
</feature>
<dbReference type="AlphaFoldDB" id="A0AAE0WR87"/>
<keyword evidence="3" id="KW-1185">Reference proteome</keyword>
<dbReference type="EMBL" id="JAUTXT010000010">
    <property type="protein sequence ID" value="KAK3676352.1"/>
    <property type="molecule type" value="Genomic_DNA"/>
</dbReference>
<keyword evidence="1" id="KW-0732">Signal</keyword>
<comment type="caution">
    <text evidence="2">The sequence shown here is derived from an EMBL/GenBank/DDBJ whole genome shotgun (WGS) entry which is preliminary data.</text>
</comment>
<name>A0AAE0WR87_9PEZI</name>
<evidence type="ECO:0000313" key="2">
    <source>
        <dbReference type="EMBL" id="KAK3676352.1"/>
    </source>
</evidence>
<feature type="signal peptide" evidence="1">
    <location>
        <begin position="1"/>
        <end position="20"/>
    </location>
</feature>
<organism evidence="2 3">
    <name type="scientific">Recurvomyces mirabilis</name>
    <dbReference type="NCBI Taxonomy" id="574656"/>
    <lineage>
        <taxon>Eukaryota</taxon>
        <taxon>Fungi</taxon>
        <taxon>Dikarya</taxon>
        <taxon>Ascomycota</taxon>
        <taxon>Pezizomycotina</taxon>
        <taxon>Dothideomycetes</taxon>
        <taxon>Dothideomycetidae</taxon>
        <taxon>Mycosphaerellales</taxon>
        <taxon>Teratosphaeriaceae</taxon>
        <taxon>Recurvomyces</taxon>
    </lineage>
</organism>
<protein>
    <submittedName>
        <fullName evidence="2">Uncharacterized protein</fullName>
    </submittedName>
</protein>
<sequence length="277" mass="29578">MDLLRSLAAVVVLTASLTSALPHPTEKPTVIHPDFSHTTMTERPTVSHPDFSHTTTYSHVTAAPGWVMPPPPVARAEGSGPVFDSSLSHPLGTATSTGCKTLFYLGHPTVMCDSVLSTAHTTTTKHYTPPGCILPDGDCSGTLTTIYRPTATSKVSESQAPEIGTLATYGPPSGVHTFSLPGFSLPSVPVTVTKAPEHSTTTVVPNDKRATSTRCTEKLKVYETLTYVGPSTTQTFTHTIDVMTETFTIPGTTFEVTQSLLERRTDTTHSPEPLQTE</sequence>
<gene>
    <name evidence="2" type="ORF">LTR78_003626</name>
</gene>
<proteinExistence type="predicted"/>
<accession>A0AAE0WR87</accession>